<keyword evidence="2" id="KW-1185">Reference proteome</keyword>
<dbReference type="EMBL" id="BMAT01010066">
    <property type="protein sequence ID" value="GFS19405.1"/>
    <property type="molecule type" value="Genomic_DNA"/>
</dbReference>
<accession>A0AAV4JAS6</accession>
<reference evidence="1 2" key="1">
    <citation type="journal article" date="2021" name="Elife">
        <title>Chloroplast acquisition without the gene transfer in kleptoplastic sea slugs, Plakobranchus ocellatus.</title>
        <authorList>
            <person name="Maeda T."/>
            <person name="Takahashi S."/>
            <person name="Yoshida T."/>
            <person name="Shimamura S."/>
            <person name="Takaki Y."/>
            <person name="Nagai Y."/>
            <person name="Toyoda A."/>
            <person name="Suzuki Y."/>
            <person name="Arimoto A."/>
            <person name="Ishii H."/>
            <person name="Satoh N."/>
            <person name="Nishiyama T."/>
            <person name="Hasebe M."/>
            <person name="Maruyama T."/>
            <person name="Minagawa J."/>
            <person name="Obokata J."/>
            <person name="Shigenobu S."/>
        </authorList>
    </citation>
    <scope>NUCLEOTIDE SEQUENCE [LARGE SCALE GENOMIC DNA]</scope>
</reference>
<protein>
    <submittedName>
        <fullName evidence="1">Uncharacterized protein</fullName>
    </submittedName>
</protein>
<comment type="caution">
    <text evidence="1">The sequence shown here is derived from an EMBL/GenBank/DDBJ whole genome shotgun (WGS) entry which is preliminary data.</text>
</comment>
<organism evidence="1 2">
    <name type="scientific">Elysia marginata</name>
    <dbReference type="NCBI Taxonomy" id="1093978"/>
    <lineage>
        <taxon>Eukaryota</taxon>
        <taxon>Metazoa</taxon>
        <taxon>Spiralia</taxon>
        <taxon>Lophotrochozoa</taxon>
        <taxon>Mollusca</taxon>
        <taxon>Gastropoda</taxon>
        <taxon>Heterobranchia</taxon>
        <taxon>Euthyneura</taxon>
        <taxon>Panpulmonata</taxon>
        <taxon>Sacoglossa</taxon>
        <taxon>Placobranchoidea</taxon>
        <taxon>Plakobranchidae</taxon>
        <taxon>Elysia</taxon>
    </lineage>
</organism>
<dbReference type="AlphaFoldDB" id="A0AAV4JAS6"/>
<name>A0AAV4JAS6_9GAST</name>
<dbReference type="Proteomes" id="UP000762676">
    <property type="component" value="Unassembled WGS sequence"/>
</dbReference>
<sequence length="143" mass="16612">MQEYCSFSNEKLTNENKEPTKLTALYTPTRLPGMYTEKLQYLHRKHRVSLGLATPTRLRGMYTENLQYLYRKHWVSLFSTLRQDYLVCTRSSFNICTGNTGSRYSLHSDKTTWYVHGVASISAPETLGLAYVGEVVQNRMTLW</sequence>
<proteinExistence type="predicted"/>
<gene>
    <name evidence="1" type="ORF">ElyMa_005031300</name>
</gene>
<evidence type="ECO:0000313" key="1">
    <source>
        <dbReference type="EMBL" id="GFS19405.1"/>
    </source>
</evidence>
<evidence type="ECO:0000313" key="2">
    <source>
        <dbReference type="Proteomes" id="UP000762676"/>
    </source>
</evidence>